<evidence type="ECO:0000313" key="1">
    <source>
        <dbReference type="EMBL" id="PWR09064.1"/>
    </source>
</evidence>
<dbReference type="InterPro" id="IPR010921">
    <property type="entry name" value="Trp_repressor/repl_initiator"/>
</dbReference>
<name>A0A317D3D1_9ACTN</name>
<accession>A0A317D3D1</accession>
<evidence type="ECO:0000313" key="2">
    <source>
        <dbReference type="Proteomes" id="UP000245410"/>
    </source>
</evidence>
<dbReference type="GO" id="GO:0043565">
    <property type="term" value="F:sequence-specific DNA binding"/>
    <property type="evidence" value="ECO:0007669"/>
    <property type="project" value="InterPro"/>
</dbReference>
<dbReference type="SUPFAM" id="SSF48295">
    <property type="entry name" value="TrpR-like"/>
    <property type="match status" value="1"/>
</dbReference>
<dbReference type="Pfam" id="PF13384">
    <property type="entry name" value="HTH_23"/>
    <property type="match status" value="1"/>
</dbReference>
<dbReference type="AlphaFoldDB" id="A0A317D3D1"/>
<feature type="non-terminal residue" evidence="1">
    <location>
        <position position="42"/>
    </location>
</feature>
<organism evidence="1 2">
    <name type="scientific">Micromonospora acroterricola</name>
    <dbReference type="NCBI Taxonomy" id="2202421"/>
    <lineage>
        <taxon>Bacteria</taxon>
        <taxon>Bacillati</taxon>
        <taxon>Actinomycetota</taxon>
        <taxon>Actinomycetes</taxon>
        <taxon>Micromonosporales</taxon>
        <taxon>Micromonosporaceae</taxon>
        <taxon>Micromonospora</taxon>
    </lineage>
</organism>
<dbReference type="EMBL" id="QGKR01000186">
    <property type="protein sequence ID" value="PWR09064.1"/>
    <property type="molecule type" value="Genomic_DNA"/>
</dbReference>
<sequence length="42" mass="4849">MRLAKLVVDQGWPVARAAERYDVSWQTAKRWADRYRLAGEAG</sequence>
<comment type="caution">
    <text evidence="1">The sequence shown here is derived from an EMBL/GenBank/DDBJ whole genome shotgun (WGS) entry which is preliminary data.</text>
</comment>
<protein>
    <submittedName>
        <fullName evidence="1">IS481 family transposase</fullName>
    </submittedName>
</protein>
<reference evidence="1 2" key="1">
    <citation type="submission" date="2018-05" db="EMBL/GenBank/DDBJ databases">
        <title>Micromonospora atacamensis sp. nov., a novel actinobacteria isolated from high altitude Atacama Desert soil.</title>
        <authorList>
            <person name="Carro L."/>
            <person name="Golinska P."/>
            <person name="Klenk H.-P."/>
            <person name="Goodfellow M."/>
        </authorList>
    </citation>
    <scope>NUCLEOTIDE SEQUENCE [LARGE SCALE GENOMIC DNA]</scope>
    <source>
        <strain evidence="1 2">5R2A7</strain>
    </source>
</reference>
<dbReference type="Proteomes" id="UP000245410">
    <property type="component" value="Unassembled WGS sequence"/>
</dbReference>
<keyword evidence="2" id="KW-1185">Reference proteome</keyword>
<proteinExistence type="predicted"/>
<gene>
    <name evidence="1" type="ORF">DKT68_13295</name>
</gene>